<organism evidence="1 2">
    <name type="scientific">Trichinella patagoniensis</name>
    <dbReference type="NCBI Taxonomy" id="990121"/>
    <lineage>
        <taxon>Eukaryota</taxon>
        <taxon>Metazoa</taxon>
        <taxon>Ecdysozoa</taxon>
        <taxon>Nematoda</taxon>
        <taxon>Enoplea</taxon>
        <taxon>Dorylaimia</taxon>
        <taxon>Trichinellida</taxon>
        <taxon>Trichinellidae</taxon>
        <taxon>Trichinella</taxon>
    </lineage>
</organism>
<dbReference type="EMBL" id="JYDQ01000009">
    <property type="protein sequence ID" value="KRY22360.1"/>
    <property type="molecule type" value="Genomic_DNA"/>
</dbReference>
<evidence type="ECO:0000313" key="1">
    <source>
        <dbReference type="EMBL" id="KRY22360.1"/>
    </source>
</evidence>
<evidence type="ECO:0000313" key="2">
    <source>
        <dbReference type="Proteomes" id="UP000054783"/>
    </source>
</evidence>
<reference evidence="1 2" key="1">
    <citation type="submission" date="2015-01" db="EMBL/GenBank/DDBJ databases">
        <title>Evolution of Trichinella species and genotypes.</title>
        <authorList>
            <person name="Korhonen P.K."/>
            <person name="Edoardo P."/>
            <person name="Giuseppe L.R."/>
            <person name="Gasser R.B."/>
        </authorList>
    </citation>
    <scope>NUCLEOTIDE SEQUENCE [LARGE SCALE GENOMIC DNA]</scope>
    <source>
        <strain evidence="1">ISS2496</strain>
    </source>
</reference>
<dbReference type="Proteomes" id="UP000054783">
    <property type="component" value="Unassembled WGS sequence"/>
</dbReference>
<sequence length="73" mass="8409">MSININVLMGLLFSNLIKSNEDVQLKTFIFFNMKFLRNGTCVFDFDKSIITAYCVLVQHNCHYAHFTAVDVTL</sequence>
<protein>
    <submittedName>
        <fullName evidence="1">Uncharacterized protein</fullName>
    </submittedName>
</protein>
<dbReference type="AlphaFoldDB" id="A0A0V1AC23"/>
<proteinExistence type="predicted"/>
<name>A0A0V1AC23_9BILA</name>
<gene>
    <name evidence="1" type="ORF">T12_15112</name>
</gene>
<accession>A0A0V1AC23</accession>
<keyword evidence="2" id="KW-1185">Reference proteome</keyword>
<comment type="caution">
    <text evidence="1">The sequence shown here is derived from an EMBL/GenBank/DDBJ whole genome shotgun (WGS) entry which is preliminary data.</text>
</comment>